<evidence type="ECO:0000313" key="2">
    <source>
        <dbReference type="Proteomes" id="UP000703269"/>
    </source>
</evidence>
<gene>
    <name evidence="1" type="ORF">PsYK624_143060</name>
</gene>
<dbReference type="SUPFAM" id="SSF81383">
    <property type="entry name" value="F-box domain"/>
    <property type="match status" value="1"/>
</dbReference>
<dbReference type="AlphaFoldDB" id="A0A9P3GPS0"/>
<keyword evidence="2" id="KW-1185">Reference proteome</keyword>
<proteinExistence type="predicted"/>
<dbReference type="InterPro" id="IPR036047">
    <property type="entry name" value="F-box-like_dom_sf"/>
</dbReference>
<comment type="caution">
    <text evidence="1">The sequence shown here is derived from an EMBL/GenBank/DDBJ whole genome shotgun (WGS) entry which is preliminary data.</text>
</comment>
<dbReference type="Proteomes" id="UP000703269">
    <property type="component" value="Unassembled WGS sequence"/>
</dbReference>
<reference evidence="1 2" key="1">
    <citation type="submission" date="2021-08" db="EMBL/GenBank/DDBJ databases">
        <title>Draft Genome Sequence of Phanerochaete sordida strain YK-624.</title>
        <authorList>
            <person name="Mori T."/>
            <person name="Dohra H."/>
            <person name="Suzuki T."/>
            <person name="Kawagishi H."/>
            <person name="Hirai H."/>
        </authorList>
    </citation>
    <scope>NUCLEOTIDE SEQUENCE [LARGE SCALE GENOMIC DNA]</scope>
    <source>
        <strain evidence="1 2">YK-624</strain>
    </source>
</reference>
<name>A0A9P3GPS0_9APHY</name>
<dbReference type="OrthoDB" id="2791293at2759"/>
<evidence type="ECO:0000313" key="1">
    <source>
        <dbReference type="EMBL" id="GJE98084.1"/>
    </source>
</evidence>
<dbReference type="InterPro" id="IPR032675">
    <property type="entry name" value="LRR_dom_sf"/>
</dbReference>
<protein>
    <submittedName>
        <fullName evidence="1">F-box protein</fullName>
    </submittedName>
</protein>
<organism evidence="1 2">
    <name type="scientific">Phanerochaete sordida</name>
    <dbReference type="NCBI Taxonomy" id="48140"/>
    <lineage>
        <taxon>Eukaryota</taxon>
        <taxon>Fungi</taxon>
        <taxon>Dikarya</taxon>
        <taxon>Basidiomycota</taxon>
        <taxon>Agaricomycotina</taxon>
        <taxon>Agaricomycetes</taxon>
        <taxon>Polyporales</taxon>
        <taxon>Phanerochaetaceae</taxon>
        <taxon>Phanerochaete</taxon>
    </lineage>
</organism>
<accession>A0A9P3GPS0</accession>
<sequence>MDPCPSLPAELHDHIIDFLFDDKPTLSSCSHVCRSWRVTSQYHLFHTLRVKHPVPLETFTDFLGSAPPHIAAAVRDLALSGAGTGKDITYDAQMLVTTHSVAACMAQLPGLRALSLEGVWWSDATRLKANDTPRALPAHPARALAKLSMCKVFTTPAVLFDTVCSFSAIGTLHVESVFWTFGVDRSDPTPALAPNRPTLQHLVVGPGSTYNMLRCFLPILQERVDVAALQSLSLSFEHFDAWPELKDFLVCVSPHLSTLSLKFGKYVTVNESSQSQLRDLQLSSFAELRSFEVDLPADDAGAAPSRCTWALLQFLLPQLPPTVRALRVVHKSHLEALESRLAGVEWALVDALLAASATLRDVRIKSESASVVLSREAQSFYFFSPEDLWDYLEKHQARTNSFFKEKLPQLEARGILSLE</sequence>
<dbReference type="Gene3D" id="3.80.10.10">
    <property type="entry name" value="Ribonuclease Inhibitor"/>
    <property type="match status" value="1"/>
</dbReference>
<dbReference type="EMBL" id="BPQB01000081">
    <property type="protein sequence ID" value="GJE98084.1"/>
    <property type="molecule type" value="Genomic_DNA"/>
</dbReference>